<dbReference type="PANTHER" id="PTHR32060:SF30">
    <property type="entry name" value="CARBOXY-TERMINAL PROCESSING PROTEASE CTPA"/>
    <property type="match status" value="1"/>
</dbReference>
<dbReference type="Pfam" id="PF03572">
    <property type="entry name" value="Peptidase_S41"/>
    <property type="match status" value="1"/>
</dbReference>
<evidence type="ECO:0000259" key="2">
    <source>
        <dbReference type="SMART" id="SM00245"/>
    </source>
</evidence>
<dbReference type="Proteomes" id="UP000306196">
    <property type="component" value="Unassembled WGS sequence"/>
</dbReference>
<evidence type="ECO:0000256" key="1">
    <source>
        <dbReference type="SAM" id="MobiDB-lite"/>
    </source>
</evidence>
<dbReference type="GO" id="GO:0004175">
    <property type="term" value="F:endopeptidase activity"/>
    <property type="evidence" value="ECO:0007669"/>
    <property type="project" value="TreeGrafter"/>
</dbReference>
<dbReference type="GO" id="GO:0007165">
    <property type="term" value="P:signal transduction"/>
    <property type="evidence" value="ECO:0007669"/>
    <property type="project" value="TreeGrafter"/>
</dbReference>
<dbReference type="Gene3D" id="3.30.750.44">
    <property type="match status" value="1"/>
</dbReference>
<dbReference type="PANTHER" id="PTHR32060">
    <property type="entry name" value="TAIL-SPECIFIC PROTEASE"/>
    <property type="match status" value="1"/>
</dbReference>
<dbReference type="GO" id="GO:0006508">
    <property type="term" value="P:proteolysis"/>
    <property type="evidence" value="ECO:0007669"/>
    <property type="project" value="InterPro"/>
</dbReference>
<dbReference type="InterPro" id="IPR029045">
    <property type="entry name" value="ClpP/crotonase-like_dom_sf"/>
</dbReference>
<feature type="domain" description="Tail specific protease" evidence="2">
    <location>
        <begin position="83"/>
        <end position="286"/>
    </location>
</feature>
<keyword evidence="4" id="KW-1185">Reference proteome</keyword>
<name>A0A5R8KC15_9BACT</name>
<gene>
    <name evidence="3" type="ORF">FEM03_16045</name>
</gene>
<accession>A0A5R8KC15</accession>
<dbReference type="InterPro" id="IPR005151">
    <property type="entry name" value="Tail-specific_protease"/>
</dbReference>
<sequence length="399" mass="44286">MLCNWQVLVARVLGRGMMAIMTRLNGICCRIWLLMMGLTSANRLQAEEGNPVDGLSQNAVQSAFQLLRRDYIRREDLTFEELNRAALQGLLERLDFGADLVSVDEVEEKVKSGVHAEFLAPGVAYLRPESFGEGEGEMFAAALKDVVGKSATRLIVDLRAGGVGLFEEAALMLQCFVPEGEVMFKLRQLGEGEAELFVSRGAPLWEGEVVILMDRATGNAAETLAAALHEHGRVLLIGEKTQGSTVRYTELPLDEKMNLRYASAEMLLPSDGSIFKKGLVPNFELKMHRGEVERIIEKSRGKSMKPFVMDQVRPRYNEAALVHGGNPELDDYVQKSSGKKLPSDEPPLRDEVLQRALDLLTVETIVASAKIKWNEAEERTDTTSVKTDNEAQPDQRDKP</sequence>
<dbReference type="Gene3D" id="3.90.226.10">
    <property type="entry name" value="2-enoyl-CoA Hydratase, Chain A, domain 1"/>
    <property type="match status" value="1"/>
</dbReference>
<dbReference type="GO" id="GO:0030288">
    <property type="term" value="C:outer membrane-bounded periplasmic space"/>
    <property type="evidence" value="ECO:0007669"/>
    <property type="project" value="TreeGrafter"/>
</dbReference>
<dbReference type="Gene3D" id="2.30.42.10">
    <property type="match status" value="1"/>
</dbReference>
<dbReference type="SMART" id="SM00245">
    <property type="entry name" value="TSPc"/>
    <property type="match status" value="1"/>
</dbReference>
<comment type="caution">
    <text evidence="3">The sequence shown here is derived from an EMBL/GenBank/DDBJ whole genome shotgun (WGS) entry which is preliminary data.</text>
</comment>
<evidence type="ECO:0000313" key="4">
    <source>
        <dbReference type="Proteomes" id="UP000306196"/>
    </source>
</evidence>
<dbReference type="InterPro" id="IPR036034">
    <property type="entry name" value="PDZ_sf"/>
</dbReference>
<dbReference type="GO" id="GO:0008236">
    <property type="term" value="F:serine-type peptidase activity"/>
    <property type="evidence" value="ECO:0007669"/>
    <property type="project" value="InterPro"/>
</dbReference>
<organism evidence="3 4">
    <name type="scientific">Phragmitibacter flavus</name>
    <dbReference type="NCBI Taxonomy" id="2576071"/>
    <lineage>
        <taxon>Bacteria</taxon>
        <taxon>Pseudomonadati</taxon>
        <taxon>Verrucomicrobiota</taxon>
        <taxon>Verrucomicrobiia</taxon>
        <taxon>Verrucomicrobiales</taxon>
        <taxon>Verrucomicrobiaceae</taxon>
        <taxon>Phragmitibacter</taxon>
    </lineage>
</organism>
<dbReference type="SUPFAM" id="SSF52096">
    <property type="entry name" value="ClpP/crotonase"/>
    <property type="match status" value="1"/>
</dbReference>
<feature type="region of interest" description="Disordered" evidence="1">
    <location>
        <begin position="325"/>
        <end position="347"/>
    </location>
</feature>
<reference evidence="3 4" key="1">
    <citation type="submission" date="2019-05" db="EMBL/GenBank/DDBJ databases">
        <title>Verrucobacter flavum gen. nov., sp. nov. a new member of the family Verrucomicrobiaceae.</title>
        <authorList>
            <person name="Szuroczki S."/>
            <person name="Abbaszade G."/>
            <person name="Szabo A."/>
            <person name="Felfoldi T."/>
            <person name="Schumann P."/>
            <person name="Boka K."/>
            <person name="Keki Z."/>
            <person name="Toumi M."/>
            <person name="Toth E."/>
        </authorList>
    </citation>
    <scope>NUCLEOTIDE SEQUENCE [LARGE SCALE GENOMIC DNA]</scope>
    <source>
        <strain evidence="3 4">MG-N-17</strain>
    </source>
</reference>
<feature type="region of interest" description="Disordered" evidence="1">
    <location>
        <begin position="372"/>
        <end position="399"/>
    </location>
</feature>
<dbReference type="AlphaFoldDB" id="A0A5R8KC15"/>
<dbReference type="OrthoDB" id="183613at2"/>
<dbReference type="EMBL" id="VAUV01000011">
    <property type="protein sequence ID" value="TLD69831.1"/>
    <property type="molecule type" value="Genomic_DNA"/>
</dbReference>
<protein>
    <recommendedName>
        <fullName evidence="2">Tail specific protease domain-containing protein</fullName>
    </recommendedName>
</protein>
<evidence type="ECO:0000313" key="3">
    <source>
        <dbReference type="EMBL" id="TLD69831.1"/>
    </source>
</evidence>
<proteinExistence type="predicted"/>